<evidence type="ECO:0000313" key="9">
    <source>
        <dbReference type="Proteomes" id="UP001273505"/>
    </source>
</evidence>
<accession>A0ABU4S1K6</accession>
<feature type="transmembrane region" description="Helical" evidence="6">
    <location>
        <begin position="427"/>
        <end position="447"/>
    </location>
</feature>
<keyword evidence="2" id="KW-1003">Cell membrane</keyword>
<dbReference type="Pfam" id="PF03176">
    <property type="entry name" value="MMPL"/>
    <property type="match status" value="1"/>
</dbReference>
<feature type="transmembrane region" description="Helical" evidence="6">
    <location>
        <begin position="643"/>
        <end position="660"/>
    </location>
</feature>
<dbReference type="InterPro" id="IPR004869">
    <property type="entry name" value="MMPL_dom"/>
</dbReference>
<dbReference type="RefSeq" id="WP_302723957.1">
    <property type="nucleotide sequence ID" value="NZ_JAULRU010000731.1"/>
</dbReference>
<feature type="transmembrane region" description="Helical" evidence="6">
    <location>
        <begin position="277"/>
        <end position="299"/>
    </location>
</feature>
<comment type="subcellular location">
    <subcellularLocation>
        <location evidence="1">Cell membrane</location>
        <topology evidence="1">Multi-pass membrane protein</topology>
    </subcellularLocation>
</comment>
<dbReference type="SUPFAM" id="SSF82866">
    <property type="entry name" value="Multidrug efflux transporter AcrB transmembrane domain"/>
    <property type="match status" value="2"/>
</dbReference>
<dbReference type="EMBL" id="JAXAFO010000038">
    <property type="protein sequence ID" value="MDX6851069.1"/>
    <property type="molecule type" value="Genomic_DNA"/>
</dbReference>
<feature type="transmembrane region" description="Helical" evidence="6">
    <location>
        <begin position="305"/>
        <end position="324"/>
    </location>
</feature>
<feature type="transmembrane region" description="Helical" evidence="6">
    <location>
        <begin position="694"/>
        <end position="713"/>
    </location>
</feature>
<proteinExistence type="predicted"/>
<feature type="domain" description="Membrane transport protein MMPL" evidence="7">
    <location>
        <begin position="196"/>
        <end position="398"/>
    </location>
</feature>
<reference evidence="8 9" key="1">
    <citation type="submission" date="2023-11" db="EMBL/GenBank/DDBJ databases">
        <title>Gilvimarinus fulvus sp. nov., isolated from the surface of Kelp.</title>
        <authorList>
            <person name="Sun Y.Y."/>
            <person name="Gong Y."/>
            <person name="Du Z.J."/>
        </authorList>
    </citation>
    <scope>NUCLEOTIDE SEQUENCE [LARGE SCALE GENOMIC DNA]</scope>
    <source>
        <strain evidence="8 9">SDUM040013</strain>
    </source>
</reference>
<protein>
    <submittedName>
        <fullName evidence="8">MMPL family transporter</fullName>
    </submittedName>
</protein>
<feature type="transmembrane region" description="Helical" evidence="6">
    <location>
        <begin position="375"/>
        <end position="397"/>
    </location>
</feature>
<dbReference type="PANTHER" id="PTHR33406">
    <property type="entry name" value="MEMBRANE PROTEIN MJ1562-RELATED"/>
    <property type="match status" value="1"/>
</dbReference>
<evidence type="ECO:0000259" key="7">
    <source>
        <dbReference type="Pfam" id="PF03176"/>
    </source>
</evidence>
<feature type="transmembrane region" description="Helical" evidence="6">
    <location>
        <begin position="345"/>
        <end position="363"/>
    </location>
</feature>
<feature type="transmembrane region" description="Helical" evidence="6">
    <location>
        <begin position="253"/>
        <end position="272"/>
    </location>
</feature>
<name>A0ABU4S1K6_9GAMM</name>
<keyword evidence="3 6" id="KW-0812">Transmembrane</keyword>
<evidence type="ECO:0000256" key="3">
    <source>
        <dbReference type="ARBA" id="ARBA00022692"/>
    </source>
</evidence>
<evidence type="ECO:0000256" key="5">
    <source>
        <dbReference type="ARBA" id="ARBA00023136"/>
    </source>
</evidence>
<evidence type="ECO:0000256" key="2">
    <source>
        <dbReference type="ARBA" id="ARBA00022475"/>
    </source>
</evidence>
<sequence>MKRSLRRIQILCLVLMLAAVALGVATLPRLTFNNDILALFPGQDARSAQSIADQHRAQKVEREILLLVHTTKVEQLQQPLEKAQAQLVQCQCFSKVAIKAIDMADEPFRLASEHPALLLTPASRTQLNQLSAEQLSQSAWRRLMTRPGGFSSRELATDPLGTLAAFKANWQPTGDKLHINDAGFAQVDVDGKSYLLVRLTLAASPFSLQVQQAAIQALDSALAEVRTLPGADILTTGALFYTHAGTEQAKREISTVGLGSLLGIVCLFLWVFRSPSLLVLAFVPIGVGVLAGLSVVQWWFGHVHVIALVFGSALVGVAIDYTLHFYAKRFDAAAHWQLSDGYRRLLAPLSLGLLTSVAGYLSFSATGFPGFTQVAVMSSAGLIAAFVTVMGLFPLLLARPNATGSSPTLLALLYAIQGMQRAIFVGLYRPLGGLALGIVALTIWPLWQSNDDIRQMQSPPAELKQMEETFRDSLGARQALQYLLVQAPDAATLLARLEQTDQALAALRDAQQLTDYDTLNRWLPSPGQQRKNLELWQQRVIDSGALEQLLTRLGVGESGRATIVDSLTTAPIIAPGQLLNSAGANAAVPLLFSHAGSVYSVVNLYSPFSSEALIQLASTRPHVSWVDPVGRTNQLLEHYRHNASGLLLLAYALIWLLLCWRYGAFGALAVVTPPAAASVVTLALLLVMGHAISVFHIMALMLVLGIGIDYTLFIRESAGLVRSTLLAIGLSTVTTVLSFGLLALSGTLAIAQFGMAVFVGIVLAFFLAPLAQRP</sequence>
<gene>
    <name evidence="8" type="ORF">SCD92_16955</name>
</gene>
<feature type="transmembrane region" description="Helical" evidence="6">
    <location>
        <begin position="725"/>
        <end position="744"/>
    </location>
</feature>
<evidence type="ECO:0000313" key="8">
    <source>
        <dbReference type="EMBL" id="MDX6851069.1"/>
    </source>
</evidence>
<dbReference type="Gene3D" id="1.20.1640.10">
    <property type="entry name" value="Multidrug efflux transporter AcrB transmembrane domain"/>
    <property type="match status" value="2"/>
</dbReference>
<keyword evidence="9" id="KW-1185">Reference proteome</keyword>
<evidence type="ECO:0000256" key="6">
    <source>
        <dbReference type="SAM" id="Phobius"/>
    </source>
</evidence>
<dbReference type="PANTHER" id="PTHR33406:SF13">
    <property type="entry name" value="MEMBRANE PROTEIN YDFJ"/>
    <property type="match status" value="1"/>
</dbReference>
<evidence type="ECO:0000256" key="1">
    <source>
        <dbReference type="ARBA" id="ARBA00004651"/>
    </source>
</evidence>
<comment type="caution">
    <text evidence="8">The sequence shown here is derived from an EMBL/GenBank/DDBJ whole genome shotgun (WGS) entry which is preliminary data.</text>
</comment>
<dbReference type="InterPro" id="IPR050545">
    <property type="entry name" value="Mycobact_MmpL"/>
</dbReference>
<organism evidence="8 9">
    <name type="scientific">Gilvimarinus gilvus</name>
    <dbReference type="NCBI Taxonomy" id="3058038"/>
    <lineage>
        <taxon>Bacteria</taxon>
        <taxon>Pseudomonadati</taxon>
        <taxon>Pseudomonadota</taxon>
        <taxon>Gammaproteobacteria</taxon>
        <taxon>Cellvibrionales</taxon>
        <taxon>Cellvibrionaceae</taxon>
        <taxon>Gilvimarinus</taxon>
    </lineage>
</organism>
<keyword evidence="4 6" id="KW-1133">Transmembrane helix</keyword>
<feature type="transmembrane region" description="Helical" evidence="6">
    <location>
        <begin position="750"/>
        <end position="771"/>
    </location>
</feature>
<dbReference type="Proteomes" id="UP001273505">
    <property type="component" value="Unassembled WGS sequence"/>
</dbReference>
<evidence type="ECO:0000256" key="4">
    <source>
        <dbReference type="ARBA" id="ARBA00022989"/>
    </source>
</evidence>
<keyword evidence="5 6" id="KW-0472">Membrane</keyword>
<feature type="transmembrane region" description="Helical" evidence="6">
    <location>
        <begin position="667"/>
        <end position="688"/>
    </location>
</feature>